<keyword evidence="3" id="KW-1185">Reference proteome</keyword>
<proteinExistence type="predicted"/>
<dbReference type="InParanoid" id="A7S7X3"/>
<dbReference type="OMA" id="AITWREM"/>
<organism evidence="2 3">
    <name type="scientific">Nematostella vectensis</name>
    <name type="common">Starlet sea anemone</name>
    <dbReference type="NCBI Taxonomy" id="45351"/>
    <lineage>
        <taxon>Eukaryota</taxon>
        <taxon>Metazoa</taxon>
        <taxon>Cnidaria</taxon>
        <taxon>Anthozoa</taxon>
        <taxon>Hexacorallia</taxon>
        <taxon>Actiniaria</taxon>
        <taxon>Edwardsiidae</taxon>
        <taxon>Nematostella</taxon>
    </lineage>
</organism>
<protein>
    <submittedName>
        <fullName evidence="2">Uncharacterized protein</fullName>
    </submittedName>
</protein>
<evidence type="ECO:0000313" key="3">
    <source>
        <dbReference type="Proteomes" id="UP000001593"/>
    </source>
</evidence>
<dbReference type="PhylomeDB" id="A7S7X3"/>
<dbReference type="InterPro" id="IPR013783">
    <property type="entry name" value="Ig-like_fold"/>
</dbReference>
<dbReference type="KEGG" id="nve:5511879"/>
<keyword evidence="1" id="KW-0472">Membrane</keyword>
<name>A7S7X3_NEMVE</name>
<dbReference type="PANTHER" id="PTHR16165:SF5">
    <property type="entry name" value="NXPE FAMILY MEMBER 3"/>
    <property type="match status" value="1"/>
</dbReference>
<dbReference type="PANTHER" id="PTHR16165">
    <property type="entry name" value="NXPE FAMILY MEMBER"/>
    <property type="match status" value="1"/>
</dbReference>
<evidence type="ECO:0000256" key="1">
    <source>
        <dbReference type="SAM" id="Phobius"/>
    </source>
</evidence>
<reference evidence="2 3" key="1">
    <citation type="journal article" date="2007" name="Science">
        <title>Sea anemone genome reveals ancestral eumetazoan gene repertoire and genomic organization.</title>
        <authorList>
            <person name="Putnam N.H."/>
            <person name="Srivastava M."/>
            <person name="Hellsten U."/>
            <person name="Dirks B."/>
            <person name="Chapman J."/>
            <person name="Salamov A."/>
            <person name="Terry A."/>
            <person name="Shapiro H."/>
            <person name="Lindquist E."/>
            <person name="Kapitonov V.V."/>
            <person name="Jurka J."/>
            <person name="Genikhovich G."/>
            <person name="Grigoriev I.V."/>
            <person name="Lucas S.M."/>
            <person name="Steele R.E."/>
            <person name="Finnerty J.R."/>
            <person name="Technau U."/>
            <person name="Martindale M.Q."/>
            <person name="Rokhsar D.S."/>
        </authorList>
    </citation>
    <scope>NUCLEOTIDE SEQUENCE [LARGE SCALE GENOMIC DNA]</scope>
    <source>
        <strain evidence="3">CH2 X CH6</strain>
    </source>
</reference>
<dbReference type="AlphaFoldDB" id="A7S7X3"/>
<dbReference type="InterPro" id="IPR014756">
    <property type="entry name" value="Ig_E-set"/>
</dbReference>
<dbReference type="HOGENOM" id="CLU_1176668_0_0_1"/>
<gene>
    <name evidence="2" type="ORF">NEMVEDRAFT_v1g232845</name>
</gene>
<feature type="transmembrane region" description="Helical" evidence="1">
    <location>
        <begin position="20"/>
        <end position="38"/>
    </location>
</feature>
<dbReference type="Proteomes" id="UP000001593">
    <property type="component" value="Unassembled WGS sequence"/>
</dbReference>
<sequence length="236" mass="26651">MSREARWSLMIYIRHRRRRLVIVLTTLLFAIIILKILFTETRDQRVVDFLRDWCRVRRARVDWEQVLKPCKGRTTWGAKHDRWDSSQETDPGASYILLWDIHPAGEFTRFSIQSQTTAGRPKTIGGDSWRVQINGPSSVAGTVFDHANGTYEVLLLVTVPGLYSVDAVLEYSLCNGYTDPPADWFIIGSAQGKGQKEGVLGTERPYLLKKLWGGQPITVTIPPAPDNRTLLSGGHS</sequence>
<evidence type="ECO:0000313" key="2">
    <source>
        <dbReference type="EMBL" id="EDO40197.1"/>
    </source>
</evidence>
<keyword evidence="1" id="KW-0812">Transmembrane</keyword>
<dbReference type="SUPFAM" id="SSF81296">
    <property type="entry name" value="E set domains"/>
    <property type="match status" value="1"/>
</dbReference>
<accession>A7S7X3</accession>
<keyword evidence="1" id="KW-1133">Transmembrane helix</keyword>
<dbReference type="EMBL" id="DS469595">
    <property type="protein sequence ID" value="EDO40197.1"/>
    <property type="molecule type" value="Genomic_DNA"/>
</dbReference>
<dbReference type="Gene3D" id="2.60.40.10">
    <property type="entry name" value="Immunoglobulins"/>
    <property type="match status" value="1"/>
</dbReference>
<dbReference type="OrthoDB" id="5947175at2759"/>